<evidence type="ECO:0000313" key="1">
    <source>
        <dbReference type="EMBL" id="PIR05141.1"/>
    </source>
</evidence>
<proteinExistence type="predicted"/>
<reference evidence="1 2" key="1">
    <citation type="submission" date="2017-09" db="EMBL/GenBank/DDBJ databases">
        <title>Depth-based differentiation of microbial function through sediment-hosted aquifers and enrichment of novel symbionts in the deep terrestrial subsurface.</title>
        <authorList>
            <person name="Probst A.J."/>
            <person name="Ladd B."/>
            <person name="Jarett J.K."/>
            <person name="Geller-Mcgrath D.E."/>
            <person name="Sieber C.M."/>
            <person name="Emerson J.B."/>
            <person name="Anantharaman K."/>
            <person name="Thomas B.C."/>
            <person name="Malmstrom R."/>
            <person name="Stieglmeier M."/>
            <person name="Klingl A."/>
            <person name="Woyke T."/>
            <person name="Ryan C.M."/>
            <person name="Banfield J.F."/>
        </authorList>
    </citation>
    <scope>NUCLEOTIDE SEQUENCE [LARGE SCALE GENOMIC DNA]</scope>
    <source>
        <strain evidence="1">CG11_big_fil_rev_8_21_14_0_20_35_14</strain>
    </source>
</reference>
<dbReference type="AlphaFoldDB" id="A0A2H0N8B1"/>
<dbReference type="EMBL" id="PCWO01000009">
    <property type="protein sequence ID" value="PIR05141.1"/>
    <property type="molecule type" value="Genomic_DNA"/>
</dbReference>
<dbReference type="Proteomes" id="UP000229893">
    <property type="component" value="Unassembled WGS sequence"/>
</dbReference>
<accession>A0A2H0N8B1</accession>
<sequence length="79" mass="9110">MSDSEDKKTYQERKTLKDLAGNKVIITPRSQNDSDIAVVAWGRLDTFNKSEFNINRIKDFIKRYKNRGPEKVSPSLHGI</sequence>
<gene>
    <name evidence="1" type="ORF">COV57_00655</name>
</gene>
<organism evidence="1 2">
    <name type="scientific">Candidatus Liptonbacteria bacterium CG11_big_fil_rev_8_21_14_0_20_35_14</name>
    <dbReference type="NCBI Taxonomy" id="1974634"/>
    <lineage>
        <taxon>Bacteria</taxon>
        <taxon>Candidatus Liptoniibacteriota</taxon>
    </lineage>
</organism>
<evidence type="ECO:0000313" key="2">
    <source>
        <dbReference type="Proteomes" id="UP000229893"/>
    </source>
</evidence>
<dbReference type="InterPro" id="IPR021454">
    <property type="entry name" value="DUF3105"/>
</dbReference>
<dbReference type="Pfam" id="PF11303">
    <property type="entry name" value="DUF3105"/>
    <property type="match status" value="1"/>
</dbReference>
<comment type="caution">
    <text evidence="1">The sequence shown here is derived from an EMBL/GenBank/DDBJ whole genome shotgun (WGS) entry which is preliminary data.</text>
</comment>
<evidence type="ECO:0008006" key="3">
    <source>
        <dbReference type="Google" id="ProtNLM"/>
    </source>
</evidence>
<protein>
    <recommendedName>
        <fullName evidence="3">DUF3105 domain-containing protein</fullName>
    </recommendedName>
</protein>
<name>A0A2H0N8B1_9BACT</name>